<dbReference type="EMBL" id="JABEQK010000007">
    <property type="protein sequence ID" value="MBB2205548.1"/>
    <property type="molecule type" value="Genomic_DNA"/>
</dbReference>
<gene>
    <name evidence="2" type="ORF">HLH27_11025</name>
</gene>
<accession>A0A7W4KEQ6</accession>
<keyword evidence="1" id="KW-0472">Membrane</keyword>
<dbReference type="RefSeq" id="WP_182950067.1">
    <property type="nucleotide sequence ID" value="NZ_JABEQK010000007.1"/>
</dbReference>
<keyword evidence="3" id="KW-1185">Reference proteome</keyword>
<proteinExistence type="predicted"/>
<dbReference type="Proteomes" id="UP000540556">
    <property type="component" value="Unassembled WGS sequence"/>
</dbReference>
<protein>
    <submittedName>
        <fullName evidence="2">Uncharacterized protein</fullName>
    </submittedName>
</protein>
<sequence>MAEHAHSVRVDACTTQNRTSSHRQDIVLALFSPLLVLIALAGMARTETLSGHTVQPELLRHTDAKIAHAPLMLAEGGR</sequence>
<dbReference type="AlphaFoldDB" id="A0A7W4KEQ6"/>
<evidence type="ECO:0000256" key="1">
    <source>
        <dbReference type="SAM" id="Phobius"/>
    </source>
</evidence>
<organism evidence="2 3">
    <name type="scientific">Gluconacetobacter takamatsuzukensis</name>
    <dbReference type="NCBI Taxonomy" id="1286190"/>
    <lineage>
        <taxon>Bacteria</taxon>
        <taxon>Pseudomonadati</taxon>
        <taxon>Pseudomonadota</taxon>
        <taxon>Alphaproteobacteria</taxon>
        <taxon>Acetobacterales</taxon>
        <taxon>Acetobacteraceae</taxon>
        <taxon>Gluconacetobacter</taxon>
    </lineage>
</organism>
<evidence type="ECO:0000313" key="2">
    <source>
        <dbReference type="EMBL" id="MBB2205548.1"/>
    </source>
</evidence>
<name>A0A7W4KEQ6_9PROT</name>
<reference evidence="2 3" key="1">
    <citation type="submission" date="2020-04" db="EMBL/GenBank/DDBJ databases">
        <title>Description of novel Gluconacetobacter.</title>
        <authorList>
            <person name="Sombolestani A."/>
        </authorList>
    </citation>
    <scope>NUCLEOTIDE SEQUENCE [LARGE SCALE GENOMIC DNA]</scope>
    <source>
        <strain evidence="2 3">LMG 27800</strain>
    </source>
</reference>
<keyword evidence="1" id="KW-0812">Transmembrane</keyword>
<comment type="caution">
    <text evidence="2">The sequence shown here is derived from an EMBL/GenBank/DDBJ whole genome shotgun (WGS) entry which is preliminary data.</text>
</comment>
<evidence type="ECO:0000313" key="3">
    <source>
        <dbReference type="Proteomes" id="UP000540556"/>
    </source>
</evidence>
<keyword evidence="1" id="KW-1133">Transmembrane helix</keyword>
<feature type="transmembrane region" description="Helical" evidence="1">
    <location>
        <begin position="26"/>
        <end position="44"/>
    </location>
</feature>